<feature type="transmembrane region" description="Helical" evidence="1">
    <location>
        <begin position="27"/>
        <end position="46"/>
    </location>
</feature>
<evidence type="ECO:0000313" key="4">
    <source>
        <dbReference type="Proteomes" id="UP000253490"/>
    </source>
</evidence>
<sequence length="117" mass="13928">MNKKLQNKYGLTYQSFLRWFELNIKGFVINNLIISLFLWVPYIIIYKLTETWWFKIALIIIPFTIFTTFISPLVIDPIFNEYTSIEDDRLCQQIEGLLSKAGVEEFLILYLVYRSAT</sequence>
<feature type="domain" description="CAAX prenyl protease 1 N-terminal" evidence="2">
    <location>
        <begin position="5"/>
        <end position="80"/>
    </location>
</feature>
<feature type="transmembrane region" description="Helical" evidence="1">
    <location>
        <begin position="52"/>
        <end position="75"/>
    </location>
</feature>
<accession>A0A366I3S9</accession>
<keyword evidence="1" id="KW-0472">Membrane</keyword>
<evidence type="ECO:0000256" key="1">
    <source>
        <dbReference type="SAM" id="Phobius"/>
    </source>
</evidence>
<dbReference type="EMBL" id="QNRX01000015">
    <property type="protein sequence ID" value="RBP61088.1"/>
    <property type="molecule type" value="Genomic_DNA"/>
</dbReference>
<dbReference type="RefSeq" id="WP_113921299.1">
    <property type="nucleotide sequence ID" value="NZ_QNRX01000015.1"/>
</dbReference>
<gene>
    <name evidence="3" type="ORF">DES36_11587</name>
</gene>
<keyword evidence="4" id="KW-1185">Reference proteome</keyword>
<organism evidence="3 4">
    <name type="scientific">Alkalibaculum bacchi</name>
    <dbReference type="NCBI Taxonomy" id="645887"/>
    <lineage>
        <taxon>Bacteria</taxon>
        <taxon>Bacillati</taxon>
        <taxon>Bacillota</taxon>
        <taxon>Clostridia</taxon>
        <taxon>Eubacteriales</taxon>
        <taxon>Eubacteriaceae</taxon>
        <taxon>Alkalibaculum</taxon>
    </lineage>
</organism>
<dbReference type="Proteomes" id="UP000253490">
    <property type="component" value="Unassembled WGS sequence"/>
</dbReference>
<dbReference type="InterPro" id="IPR032456">
    <property type="entry name" value="Peptidase_M48_N"/>
</dbReference>
<protein>
    <submittedName>
        <fullName evidence="3">CAAX prenyl protease-like protein</fullName>
    </submittedName>
</protein>
<keyword evidence="3" id="KW-0378">Hydrolase</keyword>
<dbReference type="AlphaFoldDB" id="A0A366I3S9"/>
<keyword evidence="3" id="KW-0645">Protease</keyword>
<dbReference type="OrthoDB" id="9781930at2"/>
<reference evidence="3 4" key="1">
    <citation type="submission" date="2018-06" db="EMBL/GenBank/DDBJ databases">
        <title>Genomic Encyclopedia of Type Strains, Phase IV (KMG-IV): sequencing the most valuable type-strain genomes for metagenomic binning, comparative biology and taxonomic classification.</title>
        <authorList>
            <person name="Goeker M."/>
        </authorList>
    </citation>
    <scope>NUCLEOTIDE SEQUENCE [LARGE SCALE GENOMIC DNA]</scope>
    <source>
        <strain evidence="3 4">DSM 22112</strain>
    </source>
</reference>
<dbReference type="GO" id="GO:0006508">
    <property type="term" value="P:proteolysis"/>
    <property type="evidence" value="ECO:0007669"/>
    <property type="project" value="UniProtKB-KW"/>
</dbReference>
<evidence type="ECO:0000313" key="3">
    <source>
        <dbReference type="EMBL" id="RBP61088.1"/>
    </source>
</evidence>
<keyword evidence="1" id="KW-0812">Transmembrane</keyword>
<evidence type="ECO:0000259" key="2">
    <source>
        <dbReference type="Pfam" id="PF16491"/>
    </source>
</evidence>
<keyword evidence="1" id="KW-1133">Transmembrane helix</keyword>
<comment type="caution">
    <text evidence="3">The sequence shown here is derived from an EMBL/GenBank/DDBJ whole genome shotgun (WGS) entry which is preliminary data.</text>
</comment>
<dbReference type="Pfam" id="PF16491">
    <property type="entry name" value="Peptidase_M48_N"/>
    <property type="match status" value="1"/>
</dbReference>
<name>A0A366I3S9_9FIRM</name>
<proteinExistence type="predicted"/>
<dbReference type="GO" id="GO:0008233">
    <property type="term" value="F:peptidase activity"/>
    <property type="evidence" value="ECO:0007669"/>
    <property type="project" value="UniProtKB-KW"/>
</dbReference>